<evidence type="ECO:0000256" key="10">
    <source>
        <dbReference type="ARBA" id="ARBA00023180"/>
    </source>
</evidence>
<dbReference type="GO" id="GO:0003828">
    <property type="term" value="F:alpha-N-acetylneuraminate alpha-2,8-sialyltransferase activity"/>
    <property type="evidence" value="ECO:0007669"/>
    <property type="project" value="TreeGrafter"/>
</dbReference>
<keyword evidence="12" id="KW-1185">Reference proteome</keyword>
<organism evidence="11 12">
    <name type="scientific">Holothuria leucospilota</name>
    <name type="common">Black long sea cucumber</name>
    <name type="synonym">Mertensiothuria leucospilota</name>
    <dbReference type="NCBI Taxonomy" id="206669"/>
    <lineage>
        <taxon>Eukaryota</taxon>
        <taxon>Metazoa</taxon>
        <taxon>Echinodermata</taxon>
        <taxon>Eleutherozoa</taxon>
        <taxon>Echinozoa</taxon>
        <taxon>Holothuroidea</taxon>
        <taxon>Aspidochirotacea</taxon>
        <taxon>Aspidochirotida</taxon>
        <taxon>Holothuriidae</taxon>
        <taxon>Holothuria</taxon>
    </lineage>
</organism>
<keyword evidence="9" id="KW-0472">Membrane</keyword>
<evidence type="ECO:0000256" key="1">
    <source>
        <dbReference type="ARBA" id="ARBA00004323"/>
    </source>
</evidence>
<dbReference type="GO" id="GO:0006491">
    <property type="term" value="P:N-glycan processing"/>
    <property type="evidence" value="ECO:0007669"/>
    <property type="project" value="TreeGrafter"/>
</dbReference>
<evidence type="ECO:0000256" key="8">
    <source>
        <dbReference type="ARBA" id="ARBA00023034"/>
    </source>
</evidence>
<dbReference type="AlphaFoldDB" id="A0A9Q1C6S9"/>
<comment type="subcellular location">
    <subcellularLocation>
        <location evidence="1">Golgi apparatus membrane</location>
        <topology evidence="1">Single-pass type II membrane protein</topology>
    </subcellularLocation>
</comment>
<evidence type="ECO:0000256" key="9">
    <source>
        <dbReference type="ARBA" id="ARBA00023136"/>
    </source>
</evidence>
<dbReference type="Gene3D" id="3.90.1480.20">
    <property type="entry name" value="Glycosyl transferase family 29"/>
    <property type="match status" value="1"/>
</dbReference>
<evidence type="ECO:0000256" key="3">
    <source>
        <dbReference type="ARBA" id="ARBA00022676"/>
    </source>
</evidence>
<dbReference type="InterPro" id="IPR001675">
    <property type="entry name" value="Glyco_trans_29"/>
</dbReference>
<dbReference type="InterPro" id="IPR050943">
    <property type="entry name" value="Glycosyltr_29_Sialyltrsf"/>
</dbReference>
<dbReference type="EMBL" id="JAIZAY010000006">
    <property type="protein sequence ID" value="KAJ8039776.1"/>
    <property type="molecule type" value="Genomic_DNA"/>
</dbReference>
<evidence type="ECO:0000313" key="11">
    <source>
        <dbReference type="EMBL" id="KAJ8039776.1"/>
    </source>
</evidence>
<dbReference type="InterPro" id="IPR038578">
    <property type="entry name" value="GT29-like_sf"/>
</dbReference>
<keyword evidence="6" id="KW-0735">Signal-anchor</keyword>
<evidence type="ECO:0000256" key="6">
    <source>
        <dbReference type="ARBA" id="ARBA00022968"/>
    </source>
</evidence>
<dbReference type="PANTHER" id="PTHR11987">
    <property type="entry name" value="ALPHA-2,8-SIALYLTRANSFERASE"/>
    <property type="match status" value="1"/>
</dbReference>
<dbReference type="Proteomes" id="UP001152320">
    <property type="component" value="Chromosome 6"/>
</dbReference>
<name>A0A9Q1C6S9_HOLLE</name>
<comment type="caution">
    <text evidence="11">The sequence shown here is derived from an EMBL/GenBank/DDBJ whole genome shotgun (WGS) entry which is preliminary data.</text>
</comment>
<gene>
    <name evidence="11" type="ORF">HOLleu_13882</name>
</gene>
<keyword evidence="10" id="KW-0325">Glycoprotein</keyword>
<protein>
    <submittedName>
        <fullName evidence="11">Alpha-N-acetylneuraminide alpha-2,8-sialyltransferase</fullName>
    </submittedName>
</protein>
<keyword evidence="4" id="KW-0808">Transferase</keyword>
<keyword evidence="3" id="KW-0328">Glycosyltransferase</keyword>
<evidence type="ECO:0000256" key="5">
    <source>
        <dbReference type="ARBA" id="ARBA00022692"/>
    </source>
</evidence>
<evidence type="ECO:0000256" key="4">
    <source>
        <dbReference type="ARBA" id="ARBA00022679"/>
    </source>
</evidence>
<dbReference type="Pfam" id="PF00777">
    <property type="entry name" value="Glyco_transf_29"/>
    <property type="match status" value="1"/>
</dbReference>
<proteinExistence type="inferred from homology"/>
<comment type="similarity">
    <text evidence="2">Belongs to the glycosyltransferase 29 family.</text>
</comment>
<accession>A0A9Q1C6S9</accession>
<evidence type="ECO:0000256" key="2">
    <source>
        <dbReference type="ARBA" id="ARBA00006003"/>
    </source>
</evidence>
<dbReference type="OrthoDB" id="10264956at2759"/>
<keyword evidence="8" id="KW-0333">Golgi apparatus</keyword>
<keyword evidence="5" id="KW-0812">Transmembrane</keyword>
<keyword evidence="7" id="KW-1133">Transmembrane helix</keyword>
<sequence>MTSSVRFSTLTSSSTVIPFYFTLNVQKSSTLFSYFACRYNKFSKPKDVLRFVRDMRQYHGIIWAPCFNSRSMELCLDIVKTYTLKENRFFLGHPDHFQKIQKFWESRGHKGRISTGFYFANVALSRCQEVHLYGFWPFSKMADKGRKEIPYHYFDQINFTSFNNPNQHNMNSEFSVLVQLHALGVLRIHIACHQSLGEKY</sequence>
<evidence type="ECO:0000256" key="7">
    <source>
        <dbReference type="ARBA" id="ARBA00022989"/>
    </source>
</evidence>
<dbReference type="PANTHER" id="PTHR11987:SF54">
    <property type="entry name" value="ST8 ALPHA-N-ACETYL-NEURAMINIDE ALPHA-2,8-SIALYLTRANSFERASE 6"/>
    <property type="match status" value="1"/>
</dbReference>
<dbReference type="GO" id="GO:0009311">
    <property type="term" value="P:oligosaccharide metabolic process"/>
    <property type="evidence" value="ECO:0007669"/>
    <property type="project" value="TreeGrafter"/>
</dbReference>
<dbReference type="GO" id="GO:0000139">
    <property type="term" value="C:Golgi membrane"/>
    <property type="evidence" value="ECO:0007669"/>
    <property type="project" value="UniProtKB-SubCell"/>
</dbReference>
<reference evidence="11" key="1">
    <citation type="submission" date="2021-10" db="EMBL/GenBank/DDBJ databases">
        <title>Tropical sea cucumber genome reveals ecological adaptation and Cuvierian tubules defense mechanism.</title>
        <authorList>
            <person name="Chen T."/>
        </authorList>
    </citation>
    <scope>NUCLEOTIDE SEQUENCE</scope>
    <source>
        <strain evidence="11">Nanhai2018</strain>
        <tissue evidence="11">Muscle</tissue>
    </source>
</reference>
<evidence type="ECO:0000313" key="12">
    <source>
        <dbReference type="Proteomes" id="UP001152320"/>
    </source>
</evidence>